<dbReference type="InterPro" id="IPR023827">
    <property type="entry name" value="Peptidase_S8_Asp-AS"/>
</dbReference>
<dbReference type="GO" id="GO:0000272">
    <property type="term" value="P:polysaccharide catabolic process"/>
    <property type="evidence" value="ECO:0007669"/>
    <property type="project" value="InterPro"/>
</dbReference>
<dbReference type="PRINTS" id="PR00723">
    <property type="entry name" value="SUBTILISIN"/>
</dbReference>
<dbReference type="InterPro" id="IPR000209">
    <property type="entry name" value="Peptidase_S8/S53_dom"/>
</dbReference>
<evidence type="ECO:0000256" key="1">
    <source>
        <dbReference type="ARBA" id="ARBA00011073"/>
    </source>
</evidence>
<dbReference type="Gene3D" id="1.10.1330.10">
    <property type="entry name" value="Dockerin domain"/>
    <property type="match status" value="1"/>
</dbReference>
<name>A0A1Q2HMP5_9BACT</name>
<feature type="active site" description="Charge relay system" evidence="5">
    <location>
        <position position="551"/>
    </location>
</feature>
<dbReference type="PROSITE" id="PS00018">
    <property type="entry name" value="EF_HAND_1"/>
    <property type="match status" value="1"/>
</dbReference>
<dbReference type="InterPro" id="IPR015500">
    <property type="entry name" value="Peptidase_S8_subtilisin-rel"/>
</dbReference>
<evidence type="ECO:0000256" key="6">
    <source>
        <dbReference type="SAM" id="MobiDB-lite"/>
    </source>
</evidence>
<dbReference type="Pfam" id="PF07705">
    <property type="entry name" value="CARDB"/>
    <property type="match status" value="1"/>
</dbReference>
<feature type="domain" description="CARDB" evidence="9">
    <location>
        <begin position="72"/>
        <end position="160"/>
    </location>
</feature>
<evidence type="ECO:0000259" key="8">
    <source>
        <dbReference type="Pfam" id="PF00082"/>
    </source>
</evidence>
<evidence type="ECO:0000256" key="7">
    <source>
        <dbReference type="SAM" id="SignalP"/>
    </source>
</evidence>
<feature type="region of interest" description="Disordered" evidence="6">
    <location>
        <begin position="256"/>
        <end position="280"/>
    </location>
</feature>
<dbReference type="SUPFAM" id="SSF52743">
    <property type="entry name" value="Subtilisin-like"/>
    <property type="match status" value="1"/>
</dbReference>
<protein>
    <submittedName>
        <fullName evidence="10">Intracellular serine protease</fullName>
        <ecNumber evidence="10">3.4.21.-</ecNumber>
    </submittedName>
</protein>
<evidence type="ECO:0000256" key="4">
    <source>
        <dbReference type="ARBA" id="ARBA00022825"/>
    </source>
</evidence>
<dbReference type="Gene3D" id="3.40.50.200">
    <property type="entry name" value="Peptidase S8/S53 domain"/>
    <property type="match status" value="1"/>
</dbReference>
<accession>A0A1Q2HMP5</accession>
<dbReference type="GO" id="GO:0006508">
    <property type="term" value="P:proteolysis"/>
    <property type="evidence" value="ECO:0007669"/>
    <property type="project" value="UniProtKB-KW"/>
</dbReference>
<keyword evidence="11" id="KW-1185">Reference proteome</keyword>
<organism evidence="10 11">
    <name type="scientific">Sedimentisphaera cyanobacteriorum</name>
    <dbReference type="NCBI Taxonomy" id="1940790"/>
    <lineage>
        <taxon>Bacteria</taxon>
        <taxon>Pseudomonadati</taxon>
        <taxon>Planctomycetota</taxon>
        <taxon>Phycisphaerae</taxon>
        <taxon>Sedimentisphaerales</taxon>
        <taxon>Sedimentisphaeraceae</taxon>
        <taxon>Sedimentisphaera</taxon>
    </lineage>
</organism>
<feature type="chain" id="PRO_5013224617" evidence="7">
    <location>
        <begin position="34"/>
        <end position="705"/>
    </location>
</feature>
<evidence type="ECO:0000256" key="5">
    <source>
        <dbReference type="PROSITE-ProRule" id="PRU01240"/>
    </source>
</evidence>
<dbReference type="PROSITE" id="PS00136">
    <property type="entry name" value="SUBTILASE_ASP"/>
    <property type="match status" value="1"/>
</dbReference>
<proteinExistence type="inferred from homology"/>
<dbReference type="SUPFAM" id="SSF63446">
    <property type="entry name" value="Type I dockerin domain"/>
    <property type="match status" value="1"/>
</dbReference>
<dbReference type="InterPro" id="IPR036439">
    <property type="entry name" value="Dockerin_dom_sf"/>
</dbReference>
<dbReference type="PANTHER" id="PTHR43399:SF4">
    <property type="entry name" value="CELL WALL-ASSOCIATED PROTEASE"/>
    <property type="match status" value="1"/>
</dbReference>
<keyword evidence="7" id="KW-0732">Signal</keyword>
<evidence type="ECO:0000313" key="11">
    <source>
        <dbReference type="Proteomes" id="UP000188273"/>
    </source>
</evidence>
<dbReference type="InterPro" id="IPR013783">
    <property type="entry name" value="Ig-like_fold"/>
</dbReference>
<dbReference type="EC" id="3.4.21.-" evidence="10"/>
<dbReference type="Proteomes" id="UP000188273">
    <property type="component" value="Chromosome"/>
</dbReference>
<dbReference type="InterPro" id="IPR018247">
    <property type="entry name" value="EF_Hand_1_Ca_BS"/>
</dbReference>
<feature type="active site" description="Charge relay system" evidence="5">
    <location>
        <position position="325"/>
    </location>
</feature>
<evidence type="ECO:0000313" key="10">
    <source>
        <dbReference type="EMBL" id="AQQ08809.1"/>
    </source>
</evidence>
<dbReference type="KEGG" id="pbu:L21SP3_00599"/>
<keyword evidence="4 5" id="KW-0720">Serine protease</keyword>
<dbReference type="InterPro" id="IPR036852">
    <property type="entry name" value="Peptidase_S8/S53_dom_sf"/>
</dbReference>
<dbReference type="InterPro" id="IPR022398">
    <property type="entry name" value="Peptidase_S8_His-AS"/>
</dbReference>
<dbReference type="STRING" id="1940790.L21SP3_00599"/>
<dbReference type="GO" id="GO:0004252">
    <property type="term" value="F:serine-type endopeptidase activity"/>
    <property type="evidence" value="ECO:0007669"/>
    <property type="project" value="UniProtKB-UniRule"/>
</dbReference>
<dbReference type="PANTHER" id="PTHR43399">
    <property type="entry name" value="SUBTILISIN-RELATED"/>
    <property type="match status" value="1"/>
</dbReference>
<dbReference type="PROSITE" id="PS00137">
    <property type="entry name" value="SUBTILASE_HIS"/>
    <property type="match status" value="1"/>
</dbReference>
<dbReference type="EMBL" id="CP019633">
    <property type="protein sequence ID" value="AQQ08809.1"/>
    <property type="molecule type" value="Genomic_DNA"/>
</dbReference>
<dbReference type="Pfam" id="PF00082">
    <property type="entry name" value="Peptidase_S8"/>
    <property type="match status" value="1"/>
</dbReference>
<sequence length="705" mass="76484" precursor="true">MKGGFAMTNSALKILYLLIIFASGALSAGFSYAGTPDLAPTVPNDWLEEIPVGYQQLSDYEDHNSSPFYISGSDLYYNIAVENIGNSIAGDFYIRIELDGPQTDSWIYNLDLWPFFSDETFSFSSDKYLGNLQPGAYTISVEIDYYDDVQESDESNNYFERIITVGEAGYSSISGRIFGDLNFNSSKDAGEIGPEGWTVYSDTNFNGAFDSSEPNDITDSNGNYTLTGLKAGSHLVCAVSQSGWVQTYPYQLSAPEPQKMSTAESQPDNYTTQGSNAPLFKMGQTDSEIRPNMIEANDLIGISDFRNDYTFAGYSGQGYAAAVIDTGVDVDHSFFGPDLDNDGVADKIVYQYDFAENDSSAADYDGHGTHVASIIASEDDTYPGIAPDADIIALKVFDDEGNATFGYVENALQWVVDNADAYNIATVNISLGDGENDATFTPGYGLNDELAALVEMDIPTFCSAGNSYMDFNPAEGCSYPGSDLNTISVGAVFDDDIGYMSYSGGATAFSSDSDRITPFTLRHSDISCIMAPGAQITAAGLGSISTMSGTSQASPVLAGVSIIAQQISEDILQRRLSFAEMKDLIKAAAADIYDGDDENDNVDHTYENYKRVNAYDLSNALIEISDVHKNYVTLEAGEAKTDLDFGFYKLTPDFNTDGAVNQTDLSIFASCWLQSPEGDCVKTDIDESGFIDYIDFKHLVQLWGI</sequence>
<dbReference type="Gene3D" id="2.60.40.10">
    <property type="entry name" value="Immunoglobulins"/>
    <property type="match status" value="2"/>
</dbReference>
<dbReference type="InterPro" id="IPR051048">
    <property type="entry name" value="Peptidase_S8/S53_subtilisin"/>
</dbReference>
<dbReference type="SUPFAM" id="SSF117074">
    <property type="entry name" value="Hypothetical protein PA1324"/>
    <property type="match status" value="1"/>
</dbReference>
<feature type="compositionally biased region" description="Polar residues" evidence="6">
    <location>
        <begin position="259"/>
        <end position="276"/>
    </location>
</feature>
<reference evidence="11" key="1">
    <citation type="submission" date="2017-02" db="EMBL/GenBank/DDBJ databases">
        <title>Comparative genomics and description of representatives of a novel lineage of planctomycetes thriving in anoxic sediments.</title>
        <authorList>
            <person name="Spring S."/>
            <person name="Bunk B."/>
            <person name="Sproer C."/>
            <person name="Klenk H.-P."/>
        </authorList>
    </citation>
    <scope>NUCLEOTIDE SEQUENCE [LARGE SCALE GENOMIC DNA]</scope>
    <source>
        <strain evidence="11">L21-RPul-D3</strain>
    </source>
</reference>
<keyword evidence="3 5" id="KW-0378">Hydrolase</keyword>
<gene>
    <name evidence="10" type="primary">isp</name>
    <name evidence="10" type="ORF">L21SP3_00599</name>
</gene>
<comment type="similarity">
    <text evidence="1 5">Belongs to the peptidase S8 family.</text>
</comment>
<evidence type="ECO:0000256" key="3">
    <source>
        <dbReference type="ARBA" id="ARBA00022801"/>
    </source>
</evidence>
<feature type="active site" description="Charge relay system" evidence="5">
    <location>
        <position position="367"/>
    </location>
</feature>
<dbReference type="PROSITE" id="PS51892">
    <property type="entry name" value="SUBTILASE"/>
    <property type="match status" value="1"/>
</dbReference>
<evidence type="ECO:0000259" key="9">
    <source>
        <dbReference type="Pfam" id="PF07705"/>
    </source>
</evidence>
<evidence type="ECO:0000256" key="2">
    <source>
        <dbReference type="ARBA" id="ARBA00022670"/>
    </source>
</evidence>
<keyword evidence="2 5" id="KW-0645">Protease</keyword>
<feature type="domain" description="Peptidase S8/S53" evidence="8">
    <location>
        <begin position="316"/>
        <end position="595"/>
    </location>
</feature>
<dbReference type="InterPro" id="IPR011635">
    <property type="entry name" value="CARDB"/>
</dbReference>
<dbReference type="AlphaFoldDB" id="A0A1Q2HMP5"/>
<feature type="signal peptide" evidence="7">
    <location>
        <begin position="1"/>
        <end position="33"/>
    </location>
</feature>